<gene>
    <name evidence="5" type="ORF">EAY64_01920</name>
</gene>
<dbReference type="GO" id="GO:0003700">
    <property type="term" value="F:DNA-binding transcription factor activity"/>
    <property type="evidence" value="ECO:0007669"/>
    <property type="project" value="TreeGrafter"/>
</dbReference>
<dbReference type="CDD" id="cd01392">
    <property type="entry name" value="HTH_LacI"/>
    <property type="match status" value="1"/>
</dbReference>
<dbReference type="Proteomes" id="UP000274139">
    <property type="component" value="Unassembled WGS sequence"/>
</dbReference>
<dbReference type="Pfam" id="PF00356">
    <property type="entry name" value="LacI"/>
    <property type="match status" value="1"/>
</dbReference>
<evidence type="ECO:0000259" key="4">
    <source>
        <dbReference type="PROSITE" id="PS50932"/>
    </source>
</evidence>
<evidence type="ECO:0000256" key="3">
    <source>
        <dbReference type="ARBA" id="ARBA00023163"/>
    </source>
</evidence>
<keyword evidence="1" id="KW-0805">Transcription regulation</keyword>
<dbReference type="EMBL" id="RFAR01000005">
    <property type="protein sequence ID" value="RMD01622.1"/>
    <property type="molecule type" value="Genomic_DNA"/>
</dbReference>
<dbReference type="PANTHER" id="PTHR30146">
    <property type="entry name" value="LACI-RELATED TRANSCRIPTIONAL REPRESSOR"/>
    <property type="match status" value="1"/>
</dbReference>
<dbReference type="InterPro" id="IPR046335">
    <property type="entry name" value="LacI/GalR-like_sensor"/>
</dbReference>
<dbReference type="AlphaFoldDB" id="A0A454JN71"/>
<dbReference type="InterPro" id="IPR028082">
    <property type="entry name" value="Peripla_BP_I"/>
</dbReference>
<evidence type="ECO:0000313" key="6">
    <source>
        <dbReference type="Proteomes" id="UP000274139"/>
    </source>
</evidence>
<protein>
    <submittedName>
        <fullName evidence="5">LacI family DNA-binding transcriptional regulator</fullName>
    </submittedName>
</protein>
<evidence type="ECO:0000256" key="1">
    <source>
        <dbReference type="ARBA" id="ARBA00023015"/>
    </source>
</evidence>
<proteinExistence type="predicted"/>
<dbReference type="SUPFAM" id="SSF53822">
    <property type="entry name" value="Periplasmic binding protein-like I"/>
    <property type="match status" value="1"/>
</dbReference>
<keyword evidence="3" id="KW-0804">Transcription</keyword>
<dbReference type="InterPro" id="IPR000843">
    <property type="entry name" value="HTH_LacI"/>
</dbReference>
<name>A0A454JN71_9NEIS</name>
<reference evidence="5 6" key="1">
    <citation type="submission" date="2018-10" db="EMBL/GenBank/DDBJ databases">
        <title>Draft genome sequence of Aquitalea MWU14-2217 isolated from a wild cranberry bog in Provincetown, Massachusetts.</title>
        <authorList>
            <person name="Ebadzadsahrai G."/>
            <person name="Soby S."/>
        </authorList>
    </citation>
    <scope>NUCLEOTIDE SEQUENCE [LARGE SCALE GENOMIC DNA]</scope>
    <source>
        <strain evidence="5 6">MWU14-2217</strain>
    </source>
</reference>
<dbReference type="Pfam" id="PF13377">
    <property type="entry name" value="Peripla_BP_3"/>
    <property type="match status" value="1"/>
</dbReference>
<dbReference type="CDD" id="cd01575">
    <property type="entry name" value="PBP1_GntR"/>
    <property type="match status" value="1"/>
</dbReference>
<dbReference type="SMART" id="SM00354">
    <property type="entry name" value="HTH_LACI"/>
    <property type="match status" value="1"/>
</dbReference>
<feature type="domain" description="HTH lacI-type" evidence="4">
    <location>
        <begin position="13"/>
        <end position="67"/>
    </location>
</feature>
<keyword evidence="6" id="KW-1185">Reference proteome</keyword>
<dbReference type="RefSeq" id="WP_103523100.1">
    <property type="nucleotide sequence ID" value="NZ_JAIZDC010000007.1"/>
</dbReference>
<evidence type="ECO:0000313" key="5">
    <source>
        <dbReference type="EMBL" id="RMD01622.1"/>
    </source>
</evidence>
<evidence type="ECO:0000256" key="2">
    <source>
        <dbReference type="ARBA" id="ARBA00023125"/>
    </source>
</evidence>
<dbReference type="Gene3D" id="1.10.260.40">
    <property type="entry name" value="lambda repressor-like DNA-binding domains"/>
    <property type="match status" value="1"/>
</dbReference>
<dbReference type="SUPFAM" id="SSF47413">
    <property type="entry name" value="lambda repressor-like DNA-binding domains"/>
    <property type="match status" value="1"/>
</dbReference>
<dbReference type="PANTHER" id="PTHR30146:SF2">
    <property type="entry name" value="HTH-TYPE TRANSCRIPTIONAL REGULATOR GNTR"/>
    <property type="match status" value="1"/>
</dbReference>
<organism evidence="5 6">
    <name type="scientific">Aquitalea palustris</name>
    <dbReference type="NCBI Taxonomy" id="2480983"/>
    <lineage>
        <taxon>Bacteria</taxon>
        <taxon>Pseudomonadati</taxon>
        <taxon>Pseudomonadota</taxon>
        <taxon>Betaproteobacteria</taxon>
        <taxon>Neisseriales</taxon>
        <taxon>Chromobacteriaceae</taxon>
        <taxon>Aquitalea</taxon>
    </lineage>
</organism>
<accession>A0A454JN71</accession>
<keyword evidence="2 5" id="KW-0238">DNA-binding</keyword>
<dbReference type="OrthoDB" id="8770688at2"/>
<dbReference type="Gene3D" id="3.40.50.2300">
    <property type="match status" value="2"/>
</dbReference>
<comment type="caution">
    <text evidence="5">The sequence shown here is derived from an EMBL/GenBank/DDBJ whole genome shotgun (WGS) entry which is preliminary data.</text>
</comment>
<sequence>MSRKPRLRSGSGVTMHDVGLAAGVSAITVSRALHSPERVTPALREKILQVVEQLGYVPNRSARQLASARSHTVLVLIPSLSNTVFIDALAGIESVLQPAGYQMLIGNTHYSDSEELALLRAYLQHSPDGLLVTGLQQAEAFSRILQERQLPAVYMMDLSDDGRPCVGLSQEAAGAAMTRHLLQRGRRRIAYLAAQLDERVVKRLQGYRQELTAAGCHDPALEWLNPAPSSMQLGADMLDQLLAAHPDCDAVFCCNDDLAIGAIARCQQRGIAVPGQLAIAGFNDLQAAAWTTPPLSTIATPRFAIGAAAARLLLQQLQGQQETGGSRCLDLGFQLQQRGST</sequence>
<dbReference type="PROSITE" id="PS50932">
    <property type="entry name" value="HTH_LACI_2"/>
    <property type="match status" value="1"/>
</dbReference>
<dbReference type="InterPro" id="IPR010982">
    <property type="entry name" value="Lambda_DNA-bd_dom_sf"/>
</dbReference>
<dbReference type="GO" id="GO:0000976">
    <property type="term" value="F:transcription cis-regulatory region binding"/>
    <property type="evidence" value="ECO:0007669"/>
    <property type="project" value="TreeGrafter"/>
</dbReference>